<gene>
    <name evidence="1" type="ORF">V1517DRAFT_314574</name>
</gene>
<reference evidence="2" key="1">
    <citation type="journal article" date="2024" name="Front. Bioeng. Biotechnol.">
        <title>Genome-scale model development and genomic sequencing of the oleaginous clade Lipomyces.</title>
        <authorList>
            <person name="Czajka J.J."/>
            <person name="Han Y."/>
            <person name="Kim J."/>
            <person name="Mondo S.J."/>
            <person name="Hofstad B.A."/>
            <person name="Robles A."/>
            <person name="Haridas S."/>
            <person name="Riley R."/>
            <person name="LaButti K."/>
            <person name="Pangilinan J."/>
            <person name="Andreopoulos W."/>
            <person name="Lipzen A."/>
            <person name="Yan J."/>
            <person name="Wang M."/>
            <person name="Ng V."/>
            <person name="Grigoriev I.V."/>
            <person name="Spatafora J.W."/>
            <person name="Magnuson J.K."/>
            <person name="Baker S.E."/>
            <person name="Pomraning K.R."/>
        </authorList>
    </citation>
    <scope>NUCLEOTIDE SEQUENCE [LARGE SCALE GENOMIC DNA]</scope>
    <source>
        <strain evidence="2">CBS 10300</strain>
    </source>
</reference>
<protein>
    <submittedName>
        <fullName evidence="1">Uncharacterized protein</fullName>
    </submittedName>
</protein>
<dbReference type="EMBL" id="MU970041">
    <property type="protein sequence ID" value="KAK9325314.1"/>
    <property type="molecule type" value="Genomic_DNA"/>
</dbReference>
<sequence length="175" mass="19800">MDFRPLLDALRHTCTLLPENDDFMIHAANQQYDGRRLTLALLNHGRSPSSIADNLWHEIVLLPNRVNKLSMLFVADGVSSLIDVTSSSGRISPAGGVTWRDAAVKFSQSKELMRIVLDWVTKVFEYVLFPIRRYRPIPSTLKSSSSTRKSNSSSRDSNVRSRVSMRVCFPLSRFS</sequence>
<dbReference type="Proteomes" id="UP001489719">
    <property type="component" value="Unassembled WGS sequence"/>
</dbReference>
<organism evidence="1 2">
    <name type="scientific">Lipomyces orientalis</name>
    <dbReference type="NCBI Taxonomy" id="1233043"/>
    <lineage>
        <taxon>Eukaryota</taxon>
        <taxon>Fungi</taxon>
        <taxon>Dikarya</taxon>
        <taxon>Ascomycota</taxon>
        <taxon>Saccharomycotina</taxon>
        <taxon>Lipomycetes</taxon>
        <taxon>Lipomycetales</taxon>
        <taxon>Lipomycetaceae</taxon>
        <taxon>Lipomyces</taxon>
    </lineage>
</organism>
<evidence type="ECO:0000313" key="2">
    <source>
        <dbReference type="Proteomes" id="UP001489719"/>
    </source>
</evidence>
<keyword evidence="2" id="KW-1185">Reference proteome</keyword>
<name>A0ACC3TVV4_9ASCO</name>
<evidence type="ECO:0000313" key="1">
    <source>
        <dbReference type="EMBL" id="KAK9325314.1"/>
    </source>
</evidence>
<accession>A0ACC3TVV4</accession>
<comment type="caution">
    <text evidence="1">The sequence shown here is derived from an EMBL/GenBank/DDBJ whole genome shotgun (WGS) entry which is preliminary data.</text>
</comment>
<proteinExistence type="predicted"/>